<accession>A0A2A6FV25</accession>
<keyword evidence="2" id="KW-1003">Cell membrane</keyword>
<proteinExistence type="predicted"/>
<dbReference type="Pfam" id="PF02653">
    <property type="entry name" value="BPD_transp_2"/>
    <property type="match status" value="1"/>
</dbReference>
<feature type="compositionally biased region" description="Low complexity" evidence="6">
    <location>
        <begin position="8"/>
        <end position="29"/>
    </location>
</feature>
<dbReference type="InterPro" id="IPR001851">
    <property type="entry name" value="ABC_transp_permease"/>
</dbReference>
<dbReference type="GO" id="GO:0005886">
    <property type="term" value="C:plasma membrane"/>
    <property type="evidence" value="ECO:0007669"/>
    <property type="project" value="UniProtKB-SubCell"/>
</dbReference>
<dbReference type="Proteomes" id="UP000219994">
    <property type="component" value="Unassembled WGS sequence"/>
</dbReference>
<comment type="caution">
    <text evidence="8">The sequence shown here is derived from an EMBL/GenBank/DDBJ whole genome shotgun (WGS) entry which is preliminary data.</text>
</comment>
<keyword evidence="5 7" id="KW-0472">Membrane</keyword>
<evidence type="ECO:0000313" key="8">
    <source>
        <dbReference type="EMBL" id="PDQ36508.1"/>
    </source>
</evidence>
<dbReference type="CDD" id="cd06580">
    <property type="entry name" value="TM_PBP1_transp_TpRbsC_like"/>
    <property type="match status" value="1"/>
</dbReference>
<protein>
    <recommendedName>
        <fullName evidence="10">ABC transporter permease</fullName>
    </recommendedName>
</protein>
<dbReference type="PANTHER" id="PTHR43370">
    <property type="entry name" value="SUGAR ABC TRANSPORTER INTEGRAL MEMBRANE PROTEIN-RELATED"/>
    <property type="match status" value="1"/>
</dbReference>
<feature type="transmembrane region" description="Helical" evidence="7">
    <location>
        <begin position="194"/>
        <end position="211"/>
    </location>
</feature>
<evidence type="ECO:0000256" key="4">
    <source>
        <dbReference type="ARBA" id="ARBA00022989"/>
    </source>
</evidence>
<keyword evidence="4 7" id="KW-1133">Transmembrane helix</keyword>
<dbReference type="EMBL" id="NAEP01000012">
    <property type="protein sequence ID" value="PDQ36508.1"/>
    <property type="molecule type" value="Genomic_DNA"/>
</dbReference>
<evidence type="ECO:0000256" key="6">
    <source>
        <dbReference type="SAM" id="MobiDB-lite"/>
    </source>
</evidence>
<feature type="transmembrane region" description="Helical" evidence="7">
    <location>
        <begin position="108"/>
        <end position="130"/>
    </location>
</feature>
<dbReference type="PANTHER" id="PTHR43370:SF2">
    <property type="entry name" value="ABC TRANSPORTER PERMEASE PROTEIN"/>
    <property type="match status" value="1"/>
</dbReference>
<dbReference type="GO" id="GO:0022857">
    <property type="term" value="F:transmembrane transporter activity"/>
    <property type="evidence" value="ECO:0007669"/>
    <property type="project" value="InterPro"/>
</dbReference>
<feature type="region of interest" description="Disordered" evidence="6">
    <location>
        <begin position="1"/>
        <end position="35"/>
    </location>
</feature>
<feature type="transmembrane region" description="Helical" evidence="7">
    <location>
        <begin position="80"/>
        <end position="102"/>
    </location>
</feature>
<evidence type="ECO:0000256" key="5">
    <source>
        <dbReference type="ARBA" id="ARBA00023136"/>
    </source>
</evidence>
<feature type="transmembrane region" description="Helical" evidence="7">
    <location>
        <begin position="45"/>
        <end position="68"/>
    </location>
</feature>
<feature type="transmembrane region" description="Helical" evidence="7">
    <location>
        <begin position="317"/>
        <end position="338"/>
    </location>
</feature>
<evidence type="ECO:0008006" key="10">
    <source>
        <dbReference type="Google" id="ProtNLM"/>
    </source>
</evidence>
<feature type="transmembrane region" description="Helical" evidence="7">
    <location>
        <begin position="135"/>
        <end position="157"/>
    </location>
</feature>
<dbReference type="AlphaFoldDB" id="A0A2A6FV25"/>
<sequence>MSVCCRDSSSSRLRQHLSSTGESGETGSEPQNPSVSVRKVEVNEIIAQVFSVATLAVILTKTTPLLLAALGGAFTQMGNILNIGLEGMMLAGAFAAVAVGAITNPFVGILGGLAAAILLALVFAIAALVFKADFIVVGIGINLLAIGTTVLLLTVIYGNAGVTPGNVKAILPKIDLGQVGGIPLIGPTIDDQTILVWLALLLVPVYAYVLYRTPFGVHLRAVGEDEAAAIAAGINVVRVKFVSILVSGAFCGIAGAQLAMATVGSFTSGMTASRGFIAVAALTFGLGRPYRTMVACFIFGAADAVTDRLTLASVNSSLALTTPYVITVIALVLAAVRVRSALNARSKKALQLAGE</sequence>
<feature type="transmembrane region" description="Helical" evidence="7">
    <location>
        <begin position="241"/>
        <end position="260"/>
    </location>
</feature>
<organism evidence="8 9">
    <name type="scientific">Candidatus Lumbricidiphila eiseniae</name>
    <dbReference type="NCBI Taxonomy" id="1969409"/>
    <lineage>
        <taxon>Bacteria</taxon>
        <taxon>Bacillati</taxon>
        <taxon>Actinomycetota</taxon>
        <taxon>Actinomycetes</taxon>
        <taxon>Micrococcales</taxon>
        <taxon>Microbacteriaceae</taxon>
        <taxon>Candidatus Lumbricidiphila</taxon>
    </lineage>
</organism>
<evidence type="ECO:0000256" key="2">
    <source>
        <dbReference type="ARBA" id="ARBA00022475"/>
    </source>
</evidence>
<name>A0A2A6FV25_9MICO</name>
<keyword evidence="3 7" id="KW-0812">Transmembrane</keyword>
<evidence type="ECO:0000256" key="1">
    <source>
        <dbReference type="ARBA" id="ARBA00004651"/>
    </source>
</evidence>
<evidence type="ECO:0000256" key="7">
    <source>
        <dbReference type="SAM" id="Phobius"/>
    </source>
</evidence>
<evidence type="ECO:0000256" key="3">
    <source>
        <dbReference type="ARBA" id="ARBA00022692"/>
    </source>
</evidence>
<comment type="subcellular location">
    <subcellularLocation>
        <location evidence="1">Cell membrane</location>
        <topology evidence="1">Multi-pass membrane protein</topology>
    </subcellularLocation>
</comment>
<gene>
    <name evidence="8" type="ORF">B5766_00435</name>
</gene>
<reference evidence="9" key="1">
    <citation type="submission" date="2017-03" db="EMBL/GenBank/DDBJ databases">
        <authorList>
            <person name="Lund M.B."/>
        </authorList>
    </citation>
    <scope>NUCLEOTIDE SEQUENCE [LARGE SCALE GENOMIC DNA]</scope>
</reference>
<evidence type="ECO:0000313" key="9">
    <source>
        <dbReference type="Proteomes" id="UP000219994"/>
    </source>
</evidence>